<accession>A0A5B7EKP3</accession>
<dbReference type="AlphaFoldDB" id="A0A5B7EKP3"/>
<organism evidence="1 2">
    <name type="scientific">Portunus trituberculatus</name>
    <name type="common">Swimming crab</name>
    <name type="synonym">Neptunus trituberculatus</name>
    <dbReference type="NCBI Taxonomy" id="210409"/>
    <lineage>
        <taxon>Eukaryota</taxon>
        <taxon>Metazoa</taxon>
        <taxon>Ecdysozoa</taxon>
        <taxon>Arthropoda</taxon>
        <taxon>Crustacea</taxon>
        <taxon>Multicrustacea</taxon>
        <taxon>Malacostraca</taxon>
        <taxon>Eumalacostraca</taxon>
        <taxon>Eucarida</taxon>
        <taxon>Decapoda</taxon>
        <taxon>Pleocyemata</taxon>
        <taxon>Brachyura</taxon>
        <taxon>Eubrachyura</taxon>
        <taxon>Portunoidea</taxon>
        <taxon>Portunidae</taxon>
        <taxon>Portuninae</taxon>
        <taxon>Portunus</taxon>
    </lineage>
</organism>
<reference evidence="1 2" key="1">
    <citation type="submission" date="2019-05" db="EMBL/GenBank/DDBJ databases">
        <title>Another draft genome of Portunus trituberculatus and its Hox gene families provides insights of decapod evolution.</title>
        <authorList>
            <person name="Jeong J.-H."/>
            <person name="Song I."/>
            <person name="Kim S."/>
            <person name="Choi T."/>
            <person name="Kim D."/>
            <person name="Ryu S."/>
            <person name="Kim W."/>
        </authorList>
    </citation>
    <scope>NUCLEOTIDE SEQUENCE [LARGE SCALE GENOMIC DNA]</scope>
    <source>
        <tissue evidence="1">Muscle</tissue>
    </source>
</reference>
<proteinExistence type="predicted"/>
<gene>
    <name evidence="1" type="ORF">E2C01_027192</name>
</gene>
<dbReference type="Proteomes" id="UP000324222">
    <property type="component" value="Unassembled WGS sequence"/>
</dbReference>
<name>A0A5B7EKP3_PORTR</name>
<protein>
    <submittedName>
        <fullName evidence="1">Uncharacterized protein</fullName>
    </submittedName>
</protein>
<dbReference type="EMBL" id="VSRR010002918">
    <property type="protein sequence ID" value="MPC33827.1"/>
    <property type="molecule type" value="Genomic_DNA"/>
</dbReference>
<keyword evidence="2" id="KW-1185">Reference proteome</keyword>
<evidence type="ECO:0000313" key="2">
    <source>
        <dbReference type="Proteomes" id="UP000324222"/>
    </source>
</evidence>
<sequence>MTQIVGATTETETISTPQCVMDPIQHVAPPWPATVLTQHNDAVCLPTSFHNLMSLQHAQDQI</sequence>
<evidence type="ECO:0000313" key="1">
    <source>
        <dbReference type="EMBL" id="MPC33827.1"/>
    </source>
</evidence>
<comment type="caution">
    <text evidence="1">The sequence shown here is derived from an EMBL/GenBank/DDBJ whole genome shotgun (WGS) entry which is preliminary data.</text>
</comment>